<proteinExistence type="predicted"/>
<dbReference type="Proteomes" id="UP000248598">
    <property type="component" value="Chromosome 1"/>
</dbReference>
<accession>A0AAX2J2Y2</accession>
<sequence length="354" mass="41780">MENKFKKHTVLTVDFLAEPVEALYWHADRILSLLKVTLSCIGLEAKIYPTDFTSKISRFNRDIFFMKSGMSYNESHSRLVDFEEITKESLDYFDNFFDVNNVIIGWELQKLTTDILNAKGITYINIWLHPIRYMEDEIFLIQSNNKNLEKKLKHYEIDESSFYINAEFVRISLLNKKKVYDLPPESCVIFGQTSNDKTLRTNNKRLTLQHYRKDIDFLCQKFRNIYFIAHPLEKNNTQINQYIQSFGRINMIEANAYSVLSSKNLSLVAAISSSVCSEAYYFNKNVLFFNKPVCDIKTSDSYSVDKIIFSPQFWNNLFNLEVKNITNKKFIFNKNNQVRDILNAYYSYTILEQR</sequence>
<protein>
    <recommendedName>
        <fullName evidence="3">Capsule polysaccharide biosynthesis protein</fullName>
    </recommendedName>
</protein>
<evidence type="ECO:0008006" key="3">
    <source>
        <dbReference type="Google" id="ProtNLM"/>
    </source>
</evidence>
<gene>
    <name evidence="1" type="ORF">NCTC10529_00602</name>
</gene>
<evidence type="ECO:0000313" key="2">
    <source>
        <dbReference type="Proteomes" id="UP000248598"/>
    </source>
</evidence>
<dbReference type="GeneID" id="93261913"/>
<reference evidence="1 2" key="1">
    <citation type="submission" date="2018-06" db="EMBL/GenBank/DDBJ databases">
        <authorList>
            <consortium name="Pathogen Informatics"/>
            <person name="Doyle S."/>
        </authorList>
    </citation>
    <scope>NUCLEOTIDE SEQUENCE [LARGE SCALE GENOMIC DNA]</scope>
    <source>
        <strain evidence="1 2">NCTC10529</strain>
    </source>
</reference>
<evidence type="ECO:0000313" key="1">
    <source>
        <dbReference type="EMBL" id="SQH24422.1"/>
    </source>
</evidence>
<organism evidence="1 2">
    <name type="scientific">Kingella kingae</name>
    <dbReference type="NCBI Taxonomy" id="504"/>
    <lineage>
        <taxon>Bacteria</taxon>
        <taxon>Pseudomonadati</taxon>
        <taxon>Pseudomonadota</taxon>
        <taxon>Betaproteobacteria</taxon>
        <taxon>Neisseriales</taxon>
        <taxon>Neisseriaceae</taxon>
        <taxon>Kingella</taxon>
    </lineage>
</organism>
<dbReference type="AlphaFoldDB" id="A0AAX2J2Y2"/>
<dbReference type="RefSeq" id="WP_111694411.1">
    <property type="nucleotide sequence ID" value="NZ_JARXSF010000039.1"/>
</dbReference>
<name>A0AAX2J2Y2_KINKI</name>
<dbReference type="EMBL" id="LS483426">
    <property type="protein sequence ID" value="SQH24422.1"/>
    <property type="molecule type" value="Genomic_DNA"/>
</dbReference>